<comment type="subcellular location">
    <subcellularLocation>
        <location evidence="2">Cell membrane</location>
        <topology evidence="2">Lipid-anchor</topology>
    </subcellularLocation>
</comment>
<comment type="similarity">
    <text evidence="1 2">Belongs to the outer membrane factor (OMF) (TC 1.B.17) family.</text>
</comment>
<evidence type="ECO:0000313" key="3">
    <source>
        <dbReference type="EMBL" id="QDY95452.1"/>
    </source>
</evidence>
<dbReference type="GO" id="GO:0015562">
    <property type="term" value="F:efflux transmembrane transporter activity"/>
    <property type="evidence" value="ECO:0007669"/>
    <property type="project" value="InterPro"/>
</dbReference>
<proteinExistence type="inferred from homology"/>
<dbReference type="EMBL" id="CP042274">
    <property type="protein sequence ID" value="QDY95452.1"/>
    <property type="molecule type" value="Genomic_DNA"/>
</dbReference>
<reference evidence="3 4" key="1">
    <citation type="journal article" date="2017" name="Genome Announc.">
        <title>Draft Genome Sequence of Agrobacterium tumefaciens Biovar 1 Strain 186, Isolated from Walnut.</title>
        <authorList>
            <person name="Poret-Peterson A.T."/>
            <person name="Bhatnagar S."/>
            <person name="McClean A.E."/>
            <person name="Kluepfel D.A."/>
        </authorList>
    </citation>
    <scope>NUCLEOTIDE SEQUENCE [LARGE SCALE GENOMIC DNA]</scope>
    <source>
        <strain evidence="3 4">186</strain>
    </source>
</reference>
<dbReference type="Pfam" id="PF02321">
    <property type="entry name" value="OEP"/>
    <property type="match status" value="2"/>
</dbReference>
<dbReference type="PANTHER" id="PTHR30203">
    <property type="entry name" value="OUTER MEMBRANE CATION EFFLUX PROTEIN"/>
    <property type="match status" value="1"/>
</dbReference>
<evidence type="ECO:0000256" key="1">
    <source>
        <dbReference type="ARBA" id="ARBA00007613"/>
    </source>
</evidence>
<dbReference type="PANTHER" id="PTHR30203:SF21">
    <property type="entry name" value="OUTER MEMBRANE COMPONENT OF MULTIDRUG EFFLUX PUMP-RELATED"/>
    <property type="match status" value="1"/>
</dbReference>
<sequence length="456" mass="48109">MSAPLLASCVAGPNYHVPRNAMAERPDAAAPFLGSGATVSQEELPPRWWRLYGDPRLDSYVEEALKANTDLRVAEANLRRATAIVREAEAARSLSSGVSGQALGSRVAGPTSDLPASLSYSLGLELSYSLDLAGSIRRGIEATGAQAEATLAARDQVRVVVAAAVTRSYARVCTANIGLMAARRVAETRQEALAVSTRLAQGGLGSRMEVERARAAAYNSSALIPQIIAERQAALLELAALMGRAPSQYPKEIETCDKAPSIMRPIPVGDGAALIKRRPDIRMAKRMLAAATANIGIEEAELYPKVNIGGTAGTAGPLGGLLAPSSFGFSIGPLISWSFPNRKAVHARIERAGADADAALANFDGSVLNALQHTETALSAYGRARDRLNDLQSAAEAAEKASRYAEKSRRLGQTPLLDVLNAQADYAQTQASLSVARAELVDRQIDLFLALGGGWE</sequence>
<dbReference type="GO" id="GO:0005886">
    <property type="term" value="C:plasma membrane"/>
    <property type="evidence" value="ECO:0007669"/>
    <property type="project" value="UniProtKB-SubCell"/>
</dbReference>
<gene>
    <name evidence="3" type="ORF">CG010_010460</name>
</gene>
<keyword evidence="2" id="KW-0449">Lipoprotein</keyword>
<dbReference type="SUPFAM" id="SSF56954">
    <property type="entry name" value="Outer membrane efflux proteins (OEP)"/>
    <property type="match status" value="1"/>
</dbReference>
<organism evidence="3 4">
    <name type="scientific">Agrobacterium tumefaciens</name>
    <dbReference type="NCBI Taxonomy" id="358"/>
    <lineage>
        <taxon>Bacteria</taxon>
        <taxon>Pseudomonadati</taxon>
        <taxon>Pseudomonadota</taxon>
        <taxon>Alphaproteobacteria</taxon>
        <taxon>Hyphomicrobiales</taxon>
        <taxon>Rhizobiaceae</taxon>
        <taxon>Rhizobium/Agrobacterium group</taxon>
        <taxon>Agrobacterium</taxon>
        <taxon>Agrobacterium tumefaciens complex</taxon>
    </lineage>
</organism>
<dbReference type="Gene3D" id="1.20.1600.10">
    <property type="entry name" value="Outer membrane efflux proteins (OEP)"/>
    <property type="match status" value="1"/>
</dbReference>
<dbReference type="InterPro" id="IPR010131">
    <property type="entry name" value="MdtP/NodT-like"/>
</dbReference>
<keyword evidence="2" id="KW-0564">Palmitate</keyword>
<dbReference type="Proteomes" id="UP000222296">
    <property type="component" value="Chromosome Circular"/>
</dbReference>
<keyword evidence="2" id="KW-1134">Transmembrane beta strand</keyword>
<dbReference type="Gene3D" id="2.20.200.10">
    <property type="entry name" value="Outer membrane efflux proteins (OEP)"/>
    <property type="match status" value="1"/>
</dbReference>
<dbReference type="InterPro" id="IPR003423">
    <property type="entry name" value="OMP_efflux"/>
</dbReference>
<evidence type="ECO:0000313" key="4">
    <source>
        <dbReference type="Proteomes" id="UP000222296"/>
    </source>
</evidence>
<protein>
    <submittedName>
        <fullName evidence="3">Efflux transporter outer membrane subunit</fullName>
    </submittedName>
</protein>
<dbReference type="AlphaFoldDB" id="A0AAP9E645"/>
<dbReference type="NCBIfam" id="TIGR01845">
    <property type="entry name" value="outer_NodT"/>
    <property type="match status" value="1"/>
</dbReference>
<keyword evidence="2" id="KW-0472">Membrane</keyword>
<evidence type="ECO:0000256" key="2">
    <source>
        <dbReference type="RuleBase" id="RU362097"/>
    </source>
</evidence>
<name>A0AAP9E645_AGRTU</name>
<keyword evidence="2" id="KW-0812">Transmembrane</keyword>
<accession>A0AAP9E645</accession>